<dbReference type="Proteomes" id="UP000311919">
    <property type="component" value="Unassembled WGS sequence"/>
</dbReference>
<evidence type="ECO:0000313" key="10">
    <source>
        <dbReference type="EMBL" id="TNN05556.1"/>
    </source>
</evidence>
<dbReference type="AlphaFoldDB" id="A0A4Z2CMU9"/>
<feature type="transmembrane region" description="Helical" evidence="8">
    <location>
        <begin position="148"/>
        <end position="167"/>
    </location>
</feature>
<dbReference type="InterPro" id="IPR017452">
    <property type="entry name" value="GPCR_Rhodpsn_7TM"/>
</dbReference>
<evidence type="ECO:0000256" key="6">
    <source>
        <dbReference type="ARBA" id="ARBA00023170"/>
    </source>
</evidence>
<evidence type="ECO:0000259" key="9">
    <source>
        <dbReference type="PROSITE" id="PS50262"/>
    </source>
</evidence>
<comment type="caution">
    <text evidence="10">The sequence shown here is derived from an EMBL/GenBank/DDBJ whole genome shotgun (WGS) entry which is preliminary data.</text>
</comment>
<name>A0A4Z2CMU9_SCHJA</name>
<dbReference type="PROSITE" id="PS51257">
    <property type="entry name" value="PROKAR_LIPOPROTEIN"/>
    <property type="match status" value="1"/>
</dbReference>
<dbReference type="GO" id="GO:0016020">
    <property type="term" value="C:membrane"/>
    <property type="evidence" value="ECO:0007669"/>
    <property type="project" value="UniProtKB-SubCell"/>
</dbReference>
<dbReference type="EMBL" id="SKCS01000518">
    <property type="protein sequence ID" value="TNN05556.1"/>
    <property type="molecule type" value="Genomic_DNA"/>
</dbReference>
<dbReference type="OrthoDB" id="2101615at2759"/>
<evidence type="ECO:0000256" key="3">
    <source>
        <dbReference type="ARBA" id="ARBA00022989"/>
    </source>
</evidence>
<evidence type="ECO:0000256" key="7">
    <source>
        <dbReference type="ARBA" id="ARBA00023224"/>
    </source>
</evidence>
<evidence type="ECO:0000313" key="11">
    <source>
        <dbReference type="Proteomes" id="UP000311919"/>
    </source>
</evidence>
<keyword evidence="6" id="KW-0675">Receptor</keyword>
<accession>A0A4Z2CMU9</accession>
<dbReference type="GO" id="GO:0004930">
    <property type="term" value="F:G protein-coupled receptor activity"/>
    <property type="evidence" value="ECO:0007669"/>
    <property type="project" value="UniProtKB-KW"/>
</dbReference>
<feature type="domain" description="G-protein coupled receptors family 1 profile" evidence="9">
    <location>
        <begin position="1"/>
        <end position="249"/>
    </location>
</feature>
<gene>
    <name evidence="10" type="ORF">EWB00_009156</name>
</gene>
<keyword evidence="7" id="KW-0807">Transducer</keyword>
<evidence type="ECO:0000256" key="1">
    <source>
        <dbReference type="ARBA" id="ARBA00004141"/>
    </source>
</evidence>
<evidence type="ECO:0000256" key="8">
    <source>
        <dbReference type="SAM" id="Phobius"/>
    </source>
</evidence>
<evidence type="ECO:0000256" key="5">
    <source>
        <dbReference type="ARBA" id="ARBA00023136"/>
    </source>
</evidence>
<keyword evidence="5 8" id="KW-0472">Membrane</keyword>
<dbReference type="InterPro" id="IPR050125">
    <property type="entry name" value="GPCR_opsins"/>
</dbReference>
<feature type="transmembrane region" description="Helical" evidence="8">
    <location>
        <begin position="200"/>
        <end position="222"/>
    </location>
</feature>
<organism evidence="10 11">
    <name type="scientific">Schistosoma japonicum</name>
    <name type="common">Blood fluke</name>
    <dbReference type="NCBI Taxonomy" id="6182"/>
    <lineage>
        <taxon>Eukaryota</taxon>
        <taxon>Metazoa</taxon>
        <taxon>Spiralia</taxon>
        <taxon>Lophotrochozoa</taxon>
        <taxon>Platyhelminthes</taxon>
        <taxon>Trematoda</taxon>
        <taxon>Digenea</taxon>
        <taxon>Strigeidida</taxon>
        <taxon>Schistosomatoidea</taxon>
        <taxon>Schistosomatidae</taxon>
        <taxon>Schistosoma</taxon>
    </lineage>
</organism>
<sequence>MVTLKNISRITKLKAILPYGLVKSHYHLTIASLGCILITPFTAIGVYRKGWPFGEFACQLYSFDGMFFGMTSIHLSCFICFITMIEVLNITYIRDFISNRYNQILCGIWIIGAIWATLPLFGYGRYTLEPHKTSCLLDWNNMDESMKLYMFAISTLGYILPFGIAIWSQYKLIQRPKSSGGDTDKNNEKIEILMKLNNSILLFSLFGWLSYGVLAINSLVAGHITLNPFAYCITQLLAKISQAFLPIAYYSIEKQFGISQKSNEKIK</sequence>
<evidence type="ECO:0000256" key="2">
    <source>
        <dbReference type="ARBA" id="ARBA00022692"/>
    </source>
</evidence>
<keyword evidence="2 8" id="KW-0812">Transmembrane</keyword>
<dbReference type="Pfam" id="PF00001">
    <property type="entry name" value="7tm_1"/>
    <property type="match status" value="1"/>
</dbReference>
<reference evidence="10 11" key="1">
    <citation type="submission" date="2019-03" db="EMBL/GenBank/DDBJ databases">
        <title>An improved genome assembly of the fluke Schistosoma japonicum.</title>
        <authorList>
            <person name="Hu W."/>
            <person name="Luo F."/>
            <person name="Yin M."/>
            <person name="Mo X."/>
            <person name="Sun C."/>
            <person name="Wu Q."/>
            <person name="Zhu B."/>
            <person name="Xiang M."/>
            <person name="Wang J."/>
            <person name="Wang Y."/>
            <person name="Zhang T."/>
            <person name="Xu B."/>
            <person name="Zheng H."/>
            <person name="Feng Z."/>
        </authorList>
    </citation>
    <scope>NUCLEOTIDE SEQUENCE [LARGE SCALE GENOMIC DNA]</scope>
    <source>
        <strain evidence="10">HuSjv2</strain>
        <tissue evidence="10">Worms</tissue>
    </source>
</reference>
<protein>
    <submittedName>
        <fullName evidence="10">Opsin-5 isoform 2</fullName>
    </submittedName>
</protein>
<keyword evidence="4" id="KW-0297">G-protein coupled receptor</keyword>
<dbReference type="Gene3D" id="1.20.1070.10">
    <property type="entry name" value="Rhodopsin 7-helix transmembrane proteins"/>
    <property type="match status" value="1"/>
</dbReference>
<dbReference type="InterPro" id="IPR000276">
    <property type="entry name" value="GPCR_Rhodpsn"/>
</dbReference>
<feature type="transmembrane region" description="Helical" evidence="8">
    <location>
        <begin position="67"/>
        <end position="92"/>
    </location>
</feature>
<dbReference type="PROSITE" id="PS50262">
    <property type="entry name" value="G_PROTEIN_RECEP_F1_2"/>
    <property type="match status" value="1"/>
</dbReference>
<feature type="transmembrane region" description="Helical" evidence="8">
    <location>
        <begin position="26"/>
        <end position="47"/>
    </location>
</feature>
<dbReference type="PANTHER" id="PTHR24240">
    <property type="entry name" value="OPSIN"/>
    <property type="match status" value="1"/>
</dbReference>
<dbReference type="SUPFAM" id="SSF81321">
    <property type="entry name" value="Family A G protein-coupled receptor-like"/>
    <property type="match status" value="1"/>
</dbReference>
<dbReference type="STRING" id="6182.A0A4Z2CMU9"/>
<feature type="transmembrane region" description="Helical" evidence="8">
    <location>
        <begin position="104"/>
        <end position="128"/>
    </location>
</feature>
<proteinExistence type="predicted"/>
<keyword evidence="11" id="KW-1185">Reference proteome</keyword>
<comment type="subcellular location">
    <subcellularLocation>
        <location evidence="1">Membrane</location>
        <topology evidence="1">Multi-pass membrane protein</topology>
    </subcellularLocation>
</comment>
<evidence type="ECO:0000256" key="4">
    <source>
        <dbReference type="ARBA" id="ARBA00023040"/>
    </source>
</evidence>
<keyword evidence="3 8" id="KW-1133">Transmembrane helix</keyword>